<protein>
    <submittedName>
        <fullName evidence="5">Diguanylate cyclase/phosphodiesterase (GGDEF &amp; EAL domains) with PAS/PAC sensor(S)</fullName>
    </submittedName>
</protein>
<dbReference type="SMART" id="SM00267">
    <property type="entry name" value="GGDEF"/>
    <property type="match status" value="1"/>
</dbReference>
<feature type="domain" description="EAL" evidence="3">
    <location>
        <begin position="578"/>
        <end position="831"/>
    </location>
</feature>
<dbReference type="Pfam" id="PF00989">
    <property type="entry name" value="PAS"/>
    <property type="match status" value="1"/>
</dbReference>
<dbReference type="PANTHER" id="PTHR44757:SF2">
    <property type="entry name" value="BIOFILM ARCHITECTURE MAINTENANCE PROTEIN MBAA"/>
    <property type="match status" value="1"/>
</dbReference>
<dbReference type="InterPro" id="IPR001610">
    <property type="entry name" value="PAC"/>
</dbReference>
<dbReference type="Pfam" id="PF00563">
    <property type="entry name" value="EAL"/>
    <property type="match status" value="1"/>
</dbReference>
<dbReference type="PROSITE" id="PS50887">
    <property type="entry name" value="GGDEF"/>
    <property type="match status" value="1"/>
</dbReference>
<dbReference type="CDD" id="cd00130">
    <property type="entry name" value="PAS"/>
    <property type="match status" value="3"/>
</dbReference>
<dbReference type="InterPro" id="IPR029787">
    <property type="entry name" value="Nucleotide_cyclase"/>
</dbReference>
<dbReference type="InterPro" id="IPR035965">
    <property type="entry name" value="PAS-like_dom_sf"/>
</dbReference>
<feature type="domain" description="PAC" evidence="2">
    <location>
        <begin position="236"/>
        <end position="287"/>
    </location>
</feature>
<dbReference type="InterPro" id="IPR000700">
    <property type="entry name" value="PAS-assoc_C"/>
</dbReference>
<accession>A0A346XV88</accession>
<dbReference type="Pfam" id="PF00990">
    <property type="entry name" value="GGDEF"/>
    <property type="match status" value="1"/>
</dbReference>
<dbReference type="NCBIfam" id="TIGR00254">
    <property type="entry name" value="GGDEF"/>
    <property type="match status" value="1"/>
</dbReference>
<dbReference type="Proteomes" id="UP000264006">
    <property type="component" value="Chromosome"/>
</dbReference>
<feature type="domain" description="PAC" evidence="2">
    <location>
        <begin position="354"/>
        <end position="405"/>
    </location>
</feature>
<dbReference type="InterPro" id="IPR052155">
    <property type="entry name" value="Biofilm_reg_signaling"/>
</dbReference>
<dbReference type="Pfam" id="PF08448">
    <property type="entry name" value="PAS_4"/>
    <property type="match status" value="1"/>
</dbReference>
<dbReference type="PROSITE" id="PS50113">
    <property type="entry name" value="PAC"/>
    <property type="match status" value="3"/>
</dbReference>
<dbReference type="Pfam" id="PF08447">
    <property type="entry name" value="PAS_3"/>
    <property type="match status" value="1"/>
</dbReference>
<reference evidence="5 6" key="1">
    <citation type="submission" date="2018-09" db="EMBL/GenBank/DDBJ databases">
        <title>Complete genome sequence of Euzebya sp. DY32-46 isolated from seawater of Pacific Ocean.</title>
        <authorList>
            <person name="Xu L."/>
            <person name="Wu Y.-H."/>
            <person name="Xu X.-W."/>
        </authorList>
    </citation>
    <scope>NUCLEOTIDE SEQUENCE [LARGE SCALE GENOMIC DNA]</scope>
    <source>
        <strain evidence="5 6">DY32-46</strain>
    </source>
</reference>
<keyword evidence="6" id="KW-1185">Reference proteome</keyword>
<dbReference type="Gene3D" id="3.20.20.450">
    <property type="entry name" value="EAL domain"/>
    <property type="match status" value="1"/>
</dbReference>
<dbReference type="InterPro" id="IPR000014">
    <property type="entry name" value="PAS"/>
</dbReference>
<feature type="domain" description="PAC" evidence="2">
    <location>
        <begin position="107"/>
        <end position="159"/>
    </location>
</feature>
<dbReference type="InterPro" id="IPR043128">
    <property type="entry name" value="Rev_trsase/Diguanyl_cyclase"/>
</dbReference>
<feature type="domain" description="PAS" evidence="1">
    <location>
        <begin position="284"/>
        <end position="339"/>
    </location>
</feature>
<feature type="domain" description="GGDEF" evidence="4">
    <location>
        <begin position="437"/>
        <end position="569"/>
    </location>
</feature>
<dbReference type="InterPro" id="IPR013655">
    <property type="entry name" value="PAS_fold_3"/>
</dbReference>
<dbReference type="AlphaFoldDB" id="A0A346XV88"/>
<dbReference type="PROSITE" id="PS50883">
    <property type="entry name" value="EAL"/>
    <property type="match status" value="1"/>
</dbReference>
<evidence type="ECO:0000313" key="6">
    <source>
        <dbReference type="Proteomes" id="UP000264006"/>
    </source>
</evidence>
<dbReference type="CDD" id="cd01948">
    <property type="entry name" value="EAL"/>
    <property type="match status" value="1"/>
</dbReference>
<dbReference type="Gene3D" id="3.30.70.270">
    <property type="match status" value="1"/>
</dbReference>
<organism evidence="5 6">
    <name type="scientific">Euzebya pacifica</name>
    <dbReference type="NCBI Taxonomy" id="1608957"/>
    <lineage>
        <taxon>Bacteria</taxon>
        <taxon>Bacillati</taxon>
        <taxon>Actinomycetota</taxon>
        <taxon>Nitriliruptoria</taxon>
        <taxon>Euzebyales</taxon>
    </lineage>
</organism>
<evidence type="ECO:0000259" key="1">
    <source>
        <dbReference type="PROSITE" id="PS50112"/>
    </source>
</evidence>
<dbReference type="PANTHER" id="PTHR44757">
    <property type="entry name" value="DIGUANYLATE CYCLASE DGCP"/>
    <property type="match status" value="1"/>
</dbReference>
<gene>
    <name evidence="5" type="ORF">DVS28_a1436</name>
</gene>
<evidence type="ECO:0000259" key="2">
    <source>
        <dbReference type="PROSITE" id="PS50113"/>
    </source>
</evidence>
<dbReference type="KEGG" id="euz:DVS28_a1436"/>
<dbReference type="RefSeq" id="WP_114590833.1">
    <property type="nucleotide sequence ID" value="NZ_CP031165.1"/>
</dbReference>
<dbReference type="CDD" id="cd01949">
    <property type="entry name" value="GGDEF"/>
    <property type="match status" value="1"/>
</dbReference>
<feature type="domain" description="PAS" evidence="1">
    <location>
        <begin position="160"/>
        <end position="235"/>
    </location>
</feature>
<dbReference type="SMART" id="SM00091">
    <property type="entry name" value="PAS"/>
    <property type="match status" value="3"/>
</dbReference>
<dbReference type="SUPFAM" id="SSF55785">
    <property type="entry name" value="PYP-like sensor domain (PAS domain)"/>
    <property type="match status" value="3"/>
</dbReference>
<evidence type="ECO:0000313" key="5">
    <source>
        <dbReference type="EMBL" id="AXV06135.1"/>
    </source>
</evidence>
<dbReference type="SUPFAM" id="SSF141868">
    <property type="entry name" value="EAL domain-like"/>
    <property type="match status" value="1"/>
</dbReference>
<proteinExistence type="predicted"/>
<dbReference type="SMART" id="SM00086">
    <property type="entry name" value="PAC"/>
    <property type="match status" value="3"/>
</dbReference>
<dbReference type="OrthoDB" id="23692at2"/>
<dbReference type="SUPFAM" id="SSF55073">
    <property type="entry name" value="Nucleotide cyclase"/>
    <property type="match status" value="1"/>
</dbReference>
<sequence>MARTGTALEAGLAGRAGAARADDALGFAAMMVAEAEERFRLTLEHAPIGMAIIELDGQIRDVNRELSRILGRTPDELRAVRYEDFAHPDDDAPPIYRELAPGAQEFHRAEKRYVRPDGSIVWAELTGMIVRRPDSAPLHIVALLRDLTERRTWERSLREQDLRLRALADGSTDFFVYRVSLEPELSYDYLSEAVEAVSGYTVAELEANPMLIFERVHPEDLPLMRARMTEQRMGGTDVTYRFRHRDGHQIWIKARSAPVVVDGRIVAMDGIATDVTAQMQARQQKAWFSRLVANSSHVILAIDGHGVIQQASPSVETVLGWTTEETVGDSLWAGMHHEDIAVNKDHFVNGRVGQVTRVRMRHRSGAWRWMEAQAASMDEDAEARGIVVTLRDITDQAAAEAALARQAVTDGLTRLPNRTLLRDRISRAIARREQNGTTVGVLTVNLDRFHTVNMDLGHEAGDRVLIEAGARLTALVPPNQTVGRFAADELVVCAEGPDVDHVFDVAERVRLALARPFVVGEDEIVLSGSVGVAVVEDAGDTVDDALARSALALREAKANGGDAVHVFGVELRERARRRREIERGLRTALENQEFALHYQPIVDVRDGRPVSVEALLRWFHPERGPIGPDDFVPVAEDIGLIADIGDWVIDEAACGQLARWRQQPGLDDLTVSINVAAQQLDDEAFATRLQRTIDSHGLHPADIVLEVTESAAVSGDHLARLEDAAELGVGIAIDDFGTHYSSLSHITRLPVDYIKIDRSFTSGVTGDRGKRAIIMAVAQLARGLRLATVAEGVETQEQADDIALLGIDRAQGYLYSRPVPATEIEELSRSM</sequence>
<dbReference type="InterPro" id="IPR013767">
    <property type="entry name" value="PAS_fold"/>
</dbReference>
<dbReference type="InterPro" id="IPR000160">
    <property type="entry name" value="GGDEF_dom"/>
</dbReference>
<name>A0A346XV88_9ACTN</name>
<dbReference type="SMART" id="SM00052">
    <property type="entry name" value="EAL"/>
    <property type="match status" value="1"/>
</dbReference>
<dbReference type="PROSITE" id="PS50112">
    <property type="entry name" value="PAS"/>
    <property type="match status" value="3"/>
</dbReference>
<dbReference type="InterPro" id="IPR013656">
    <property type="entry name" value="PAS_4"/>
</dbReference>
<dbReference type="Gene3D" id="3.30.450.20">
    <property type="entry name" value="PAS domain"/>
    <property type="match status" value="3"/>
</dbReference>
<evidence type="ECO:0000259" key="3">
    <source>
        <dbReference type="PROSITE" id="PS50883"/>
    </source>
</evidence>
<evidence type="ECO:0000259" key="4">
    <source>
        <dbReference type="PROSITE" id="PS50887"/>
    </source>
</evidence>
<dbReference type="EMBL" id="CP031165">
    <property type="protein sequence ID" value="AXV06135.1"/>
    <property type="molecule type" value="Genomic_DNA"/>
</dbReference>
<dbReference type="InterPro" id="IPR035919">
    <property type="entry name" value="EAL_sf"/>
</dbReference>
<dbReference type="NCBIfam" id="TIGR00229">
    <property type="entry name" value="sensory_box"/>
    <property type="match status" value="3"/>
</dbReference>
<dbReference type="InterPro" id="IPR001633">
    <property type="entry name" value="EAL_dom"/>
</dbReference>
<feature type="domain" description="PAS" evidence="1">
    <location>
        <begin position="35"/>
        <end position="90"/>
    </location>
</feature>
<dbReference type="GO" id="GO:0006355">
    <property type="term" value="P:regulation of DNA-templated transcription"/>
    <property type="evidence" value="ECO:0007669"/>
    <property type="project" value="InterPro"/>
</dbReference>